<comment type="caution">
    <text evidence="1">The sequence shown here is derived from an EMBL/GenBank/DDBJ whole genome shotgun (WGS) entry which is preliminary data.</text>
</comment>
<gene>
    <name evidence="1" type="ORF">CANINC_004711</name>
</gene>
<keyword evidence="2" id="KW-1185">Reference proteome</keyword>
<dbReference type="OrthoDB" id="449382at2759"/>
<dbReference type="Proteomes" id="UP000307173">
    <property type="component" value="Unassembled WGS sequence"/>
</dbReference>
<dbReference type="InterPro" id="IPR026893">
    <property type="entry name" value="Tyr/Ser_Pase_IphP-type"/>
</dbReference>
<name>A0A4T0WXJ0_9ASCO</name>
<evidence type="ECO:0008006" key="3">
    <source>
        <dbReference type="Google" id="ProtNLM"/>
    </source>
</evidence>
<organism evidence="1 2">
    <name type="scientific">Pichia inconspicua</name>
    <dbReference type="NCBI Taxonomy" id="52247"/>
    <lineage>
        <taxon>Eukaryota</taxon>
        <taxon>Fungi</taxon>
        <taxon>Dikarya</taxon>
        <taxon>Ascomycota</taxon>
        <taxon>Saccharomycotina</taxon>
        <taxon>Pichiomycetes</taxon>
        <taxon>Pichiales</taxon>
        <taxon>Pichiaceae</taxon>
        <taxon>Pichia</taxon>
    </lineage>
</organism>
<dbReference type="AlphaFoldDB" id="A0A4T0WXJ0"/>
<dbReference type="EMBL" id="SELW01000657">
    <property type="protein sequence ID" value="TID15040.1"/>
    <property type="molecule type" value="Genomic_DNA"/>
</dbReference>
<dbReference type="Pfam" id="PF13350">
    <property type="entry name" value="Y_phosphatase3"/>
    <property type="match status" value="1"/>
</dbReference>
<dbReference type="InterPro" id="IPR029021">
    <property type="entry name" value="Prot-tyrosine_phosphatase-like"/>
</dbReference>
<evidence type="ECO:0000313" key="1">
    <source>
        <dbReference type="EMBL" id="TID15040.1"/>
    </source>
</evidence>
<dbReference type="SUPFAM" id="SSF53474">
    <property type="entry name" value="alpha/beta-Hydrolases"/>
    <property type="match status" value="1"/>
</dbReference>
<dbReference type="InterPro" id="IPR029058">
    <property type="entry name" value="AB_hydrolase_fold"/>
</dbReference>
<evidence type="ECO:0000313" key="2">
    <source>
        <dbReference type="Proteomes" id="UP000307173"/>
    </source>
</evidence>
<dbReference type="Gene3D" id="3.90.190.10">
    <property type="entry name" value="Protein tyrosine phosphatase superfamily"/>
    <property type="match status" value="1"/>
</dbReference>
<proteinExistence type="predicted"/>
<dbReference type="STRING" id="52247.A0A4T0WXJ0"/>
<reference evidence="1 2" key="1">
    <citation type="journal article" date="2019" name="Front. Genet.">
        <title>Whole-Genome Sequencing of the Opportunistic Yeast Pathogen Candida inconspicua Uncovers Its Hybrid Origin.</title>
        <authorList>
            <person name="Mixao V."/>
            <person name="Hansen A.P."/>
            <person name="Saus E."/>
            <person name="Boekhout T."/>
            <person name="Lass-Florl C."/>
            <person name="Gabaldon T."/>
        </authorList>
    </citation>
    <scope>NUCLEOTIDE SEQUENCE [LARGE SCALE GENOMIC DNA]</scope>
    <source>
        <strain evidence="1 2">CBS 180</strain>
    </source>
</reference>
<sequence length="515" mass="57512">MSAAVLQDNEVLLKLNTPTPNSSSQICCILSRPIGEDTLRAAILMHGMGSHKNSIFIPKLARKLSEQENMYVIRFDFRNCGDSTKTGSFGRTLQNDIEDISVVYDYLSSGGFEGKKLFVDTLVGHSRGVVDVFNWQLQNKGKFVPNLVACAGRFLGSGLINNIKKAHSDYEEVGGHYIKGFQDGKYTDVWIPIKESMSLGTLNMEIVREITPHSNTLCLYGSRENVIPLEDAAMYVNALRERNTFVIIPNADHCFFGVDKIPENEWETSSKPIKNGVIDYNFEVADLLANWISSKTMQERFYERTKNIHRFLPRWKSIKDANVRDIGGFNTSTGKIVKYGSIFRSDDLSKVSQHELQTLGIEKVFDLSIEGSTNSAPLVSTESLIKEKLPATLFSDKKHLQDNYVNVLSKLIQSCKPLFDHIIDVQTPVLYYCSNGRDISGLVTLVLLRVAGVDPLLAAQEYSLSKPNSDSYVHFSHVLPVLNTLRDDEAVSNLLATALSVSQDRQSALRAALQL</sequence>
<dbReference type="GO" id="GO:0004721">
    <property type="term" value="F:phosphoprotein phosphatase activity"/>
    <property type="evidence" value="ECO:0007669"/>
    <property type="project" value="InterPro"/>
</dbReference>
<dbReference type="SUPFAM" id="SSF52799">
    <property type="entry name" value="(Phosphotyrosine protein) phosphatases II"/>
    <property type="match status" value="1"/>
</dbReference>
<dbReference type="Gene3D" id="3.40.50.1820">
    <property type="entry name" value="alpha/beta hydrolase"/>
    <property type="match status" value="1"/>
</dbReference>
<accession>A0A4T0WXJ0</accession>
<protein>
    <recommendedName>
        <fullName evidence="3">Tyrosine specific protein phosphatases domain-containing protein</fullName>
    </recommendedName>
</protein>